<comment type="caution">
    <text evidence="1">The sequence shown here is derived from an EMBL/GenBank/DDBJ whole genome shotgun (WGS) entry which is preliminary data.</text>
</comment>
<dbReference type="Proteomes" id="UP000733379">
    <property type="component" value="Unassembled WGS sequence"/>
</dbReference>
<dbReference type="EMBL" id="JAHKNI010000006">
    <property type="protein sequence ID" value="MBU3063709.1"/>
    <property type="molecule type" value="Genomic_DNA"/>
</dbReference>
<keyword evidence="2" id="KW-1185">Reference proteome</keyword>
<evidence type="ECO:0000313" key="1">
    <source>
        <dbReference type="EMBL" id="MBU3063709.1"/>
    </source>
</evidence>
<name>A0ABS6B075_9NOCA</name>
<organism evidence="1 2">
    <name type="scientific">Nocardia albiluteola</name>
    <dbReference type="NCBI Taxonomy" id="2842303"/>
    <lineage>
        <taxon>Bacteria</taxon>
        <taxon>Bacillati</taxon>
        <taxon>Actinomycetota</taxon>
        <taxon>Actinomycetes</taxon>
        <taxon>Mycobacteriales</taxon>
        <taxon>Nocardiaceae</taxon>
        <taxon>Nocardia</taxon>
    </lineage>
</organism>
<protein>
    <submittedName>
        <fullName evidence="1">Uncharacterized protein</fullName>
    </submittedName>
</protein>
<evidence type="ECO:0000313" key="2">
    <source>
        <dbReference type="Proteomes" id="UP000733379"/>
    </source>
</evidence>
<accession>A0ABS6B075</accession>
<sequence>MTNEKALLARARLSGVDGEIEAMTHDDISAAIARVRALCEAELGKFWNCSESDAL</sequence>
<proteinExistence type="predicted"/>
<gene>
    <name evidence="1" type="ORF">KO481_19505</name>
</gene>
<reference evidence="1 2" key="1">
    <citation type="submission" date="2021-06" db="EMBL/GenBank/DDBJ databases">
        <title>Actinomycetes sequencing.</title>
        <authorList>
            <person name="Shan Q."/>
        </authorList>
    </citation>
    <scope>NUCLEOTIDE SEQUENCE [LARGE SCALE GENOMIC DNA]</scope>
    <source>
        <strain evidence="1 2">NEAU-G5</strain>
    </source>
</reference>
<dbReference type="RefSeq" id="WP_215918617.1">
    <property type="nucleotide sequence ID" value="NZ_JAHKNI010000006.1"/>
</dbReference>